<dbReference type="EMBL" id="BTRK01000003">
    <property type="protein sequence ID" value="GMR44269.1"/>
    <property type="molecule type" value="Genomic_DNA"/>
</dbReference>
<keyword evidence="3" id="KW-1185">Reference proteome</keyword>
<reference evidence="3" key="1">
    <citation type="submission" date="2022-10" db="EMBL/GenBank/DDBJ databases">
        <title>Genome assembly of Pristionchus species.</title>
        <authorList>
            <person name="Yoshida K."/>
            <person name="Sommer R.J."/>
        </authorList>
    </citation>
    <scope>NUCLEOTIDE SEQUENCE [LARGE SCALE GENOMIC DNA]</scope>
    <source>
        <strain evidence="3">RS5460</strain>
    </source>
</reference>
<dbReference type="Proteomes" id="UP001328107">
    <property type="component" value="Unassembled WGS sequence"/>
</dbReference>
<protein>
    <submittedName>
        <fullName evidence="2">Uncharacterized protein</fullName>
    </submittedName>
</protein>
<comment type="caution">
    <text evidence="2">The sequence shown here is derived from an EMBL/GenBank/DDBJ whole genome shotgun (WGS) entry which is preliminary data.</text>
</comment>
<proteinExistence type="predicted"/>
<name>A0AAN5CH50_9BILA</name>
<evidence type="ECO:0000256" key="1">
    <source>
        <dbReference type="SAM" id="Phobius"/>
    </source>
</evidence>
<keyword evidence="1" id="KW-0812">Transmembrane</keyword>
<keyword evidence="1" id="KW-1133">Transmembrane helix</keyword>
<evidence type="ECO:0000313" key="2">
    <source>
        <dbReference type="EMBL" id="GMR44269.1"/>
    </source>
</evidence>
<feature type="transmembrane region" description="Helical" evidence="1">
    <location>
        <begin position="12"/>
        <end position="34"/>
    </location>
</feature>
<keyword evidence="1" id="KW-0472">Membrane</keyword>
<evidence type="ECO:0000313" key="3">
    <source>
        <dbReference type="Proteomes" id="UP001328107"/>
    </source>
</evidence>
<organism evidence="2 3">
    <name type="scientific">Pristionchus mayeri</name>
    <dbReference type="NCBI Taxonomy" id="1317129"/>
    <lineage>
        <taxon>Eukaryota</taxon>
        <taxon>Metazoa</taxon>
        <taxon>Ecdysozoa</taxon>
        <taxon>Nematoda</taxon>
        <taxon>Chromadorea</taxon>
        <taxon>Rhabditida</taxon>
        <taxon>Rhabditina</taxon>
        <taxon>Diplogasteromorpha</taxon>
        <taxon>Diplogasteroidea</taxon>
        <taxon>Neodiplogasteridae</taxon>
        <taxon>Pristionchus</taxon>
    </lineage>
</organism>
<accession>A0AAN5CH50</accession>
<feature type="non-terminal residue" evidence="2">
    <location>
        <position position="96"/>
    </location>
</feature>
<sequence length="96" mass="10605">LIVLFSHSLCYHVLSFLFIRYLIIVFRLFILVYIQSIARSSTYECVTMEKRRSAGRNRIGGLLKDAPTPGVKNITEGIGGAAKRPHSGLVAGAIKI</sequence>
<feature type="non-terminal residue" evidence="2">
    <location>
        <position position="1"/>
    </location>
</feature>
<dbReference type="AlphaFoldDB" id="A0AAN5CH50"/>
<gene>
    <name evidence="2" type="ORF">PMAYCL1PPCAC_14464</name>
</gene>